<keyword evidence="2" id="KW-0560">Oxidoreductase</keyword>
<dbReference type="InterPro" id="IPR011008">
    <property type="entry name" value="Dimeric_a/b-barrel"/>
</dbReference>
<dbReference type="PANTHER" id="PTHR33336">
    <property type="entry name" value="QUINOL MONOOXYGENASE YGIN-RELATED"/>
    <property type="match status" value="1"/>
</dbReference>
<name>A0ABS3X7K1_9ACTN</name>
<proteinExistence type="predicted"/>
<keyword evidence="3" id="KW-1185">Reference proteome</keyword>
<protein>
    <submittedName>
        <fullName evidence="2">Antibiotic biosynthesis monooxygenase</fullName>
    </submittedName>
</protein>
<dbReference type="PROSITE" id="PS51725">
    <property type="entry name" value="ABM"/>
    <property type="match status" value="1"/>
</dbReference>
<keyword evidence="2" id="KW-0503">Monooxygenase</keyword>
<dbReference type="PANTHER" id="PTHR33336:SF3">
    <property type="entry name" value="ABM DOMAIN-CONTAINING PROTEIN"/>
    <property type="match status" value="1"/>
</dbReference>
<dbReference type="Proteomes" id="UP001519064">
    <property type="component" value="Unassembled WGS sequence"/>
</dbReference>
<gene>
    <name evidence="2" type="ORF">ITI46_06465</name>
</gene>
<dbReference type="SUPFAM" id="SSF54909">
    <property type="entry name" value="Dimeric alpha+beta barrel"/>
    <property type="match status" value="1"/>
</dbReference>
<feature type="domain" description="ABM" evidence="1">
    <location>
        <begin position="12"/>
        <end position="101"/>
    </location>
</feature>
<reference evidence="2 3" key="1">
    <citation type="submission" date="2020-11" db="EMBL/GenBank/DDBJ databases">
        <title>Streptomyces spirodelae sp. nov., isolated from duckweed.</title>
        <authorList>
            <person name="Saimee Y."/>
            <person name="Duangmal K."/>
        </authorList>
    </citation>
    <scope>NUCLEOTIDE SEQUENCE [LARGE SCALE GENOMIC DNA]</scope>
    <source>
        <strain evidence="2 3">S16-07</strain>
    </source>
</reference>
<dbReference type="EMBL" id="JADKMA010000020">
    <property type="protein sequence ID" value="MBO8191336.1"/>
    <property type="molecule type" value="Genomic_DNA"/>
</dbReference>
<organism evidence="2 3">
    <name type="scientific">Streptomyces oryzae</name>
    <dbReference type="NCBI Taxonomy" id="1434886"/>
    <lineage>
        <taxon>Bacteria</taxon>
        <taxon>Bacillati</taxon>
        <taxon>Actinomycetota</taxon>
        <taxon>Actinomycetes</taxon>
        <taxon>Kitasatosporales</taxon>
        <taxon>Streptomycetaceae</taxon>
        <taxon>Streptomyces</taxon>
    </lineage>
</organism>
<sequence length="109" mass="12263">MSHDSFVSHHSFVVIARYRTRPGKEDEVLALLGEMATASRREPGNRQYRVHQGTEDPRTVVLYEEYDTEAGFPAHCATGHFRSLLLERVVPLLESRDVVRLAPCAEGAV</sequence>
<comment type="caution">
    <text evidence="2">The sequence shown here is derived from an EMBL/GenBank/DDBJ whole genome shotgun (WGS) entry which is preliminary data.</text>
</comment>
<evidence type="ECO:0000313" key="3">
    <source>
        <dbReference type="Proteomes" id="UP001519064"/>
    </source>
</evidence>
<dbReference type="RefSeq" id="WP_209238427.1">
    <property type="nucleotide sequence ID" value="NZ_JADKMA010000020.1"/>
</dbReference>
<dbReference type="GO" id="GO:0004497">
    <property type="term" value="F:monooxygenase activity"/>
    <property type="evidence" value="ECO:0007669"/>
    <property type="project" value="UniProtKB-KW"/>
</dbReference>
<dbReference type="InterPro" id="IPR050744">
    <property type="entry name" value="AI-2_Isomerase_LsrG"/>
</dbReference>
<accession>A0ABS3X7K1</accession>
<evidence type="ECO:0000259" key="1">
    <source>
        <dbReference type="PROSITE" id="PS51725"/>
    </source>
</evidence>
<dbReference type="Gene3D" id="3.30.70.100">
    <property type="match status" value="1"/>
</dbReference>
<dbReference type="InterPro" id="IPR007138">
    <property type="entry name" value="ABM_dom"/>
</dbReference>
<evidence type="ECO:0000313" key="2">
    <source>
        <dbReference type="EMBL" id="MBO8191336.1"/>
    </source>
</evidence>
<dbReference type="Pfam" id="PF03992">
    <property type="entry name" value="ABM"/>
    <property type="match status" value="1"/>
</dbReference>